<gene>
    <name evidence="3" type="ORF">Esi_0023_0064</name>
</gene>
<dbReference type="EMBL" id="FN649733">
    <property type="protein sequence ID" value="CBN76843.1"/>
    <property type="molecule type" value="Genomic_DNA"/>
</dbReference>
<dbReference type="Pfam" id="PF05794">
    <property type="entry name" value="Tcp11"/>
    <property type="match status" value="1"/>
</dbReference>
<dbReference type="InterPro" id="IPR008862">
    <property type="entry name" value="Tcp11"/>
</dbReference>
<feature type="region of interest" description="Disordered" evidence="2">
    <location>
        <begin position="803"/>
        <end position="823"/>
    </location>
</feature>
<dbReference type="Proteomes" id="UP000002630">
    <property type="component" value="Linkage Group LG08"/>
</dbReference>
<proteinExistence type="inferred from homology"/>
<dbReference type="STRING" id="2880.D8LIV9"/>
<feature type="compositionally biased region" description="Basic and acidic residues" evidence="2">
    <location>
        <begin position="670"/>
        <end position="680"/>
    </location>
</feature>
<dbReference type="EMBL" id="FN648409">
    <property type="protein sequence ID" value="CBN76843.1"/>
    <property type="molecule type" value="Genomic_DNA"/>
</dbReference>
<comment type="similarity">
    <text evidence="1">Belongs to the TCP11 family.</text>
</comment>
<protein>
    <submittedName>
        <fullName evidence="3">Novel protein containing a T-complex protein 11 domain (Zgc:73347)</fullName>
    </submittedName>
</protein>
<accession>D8LIV9</accession>
<keyword evidence="4" id="KW-1185">Reference proteome</keyword>
<evidence type="ECO:0000256" key="2">
    <source>
        <dbReference type="SAM" id="MobiDB-lite"/>
    </source>
</evidence>
<dbReference type="OrthoDB" id="276323at2759"/>
<reference evidence="3 4" key="1">
    <citation type="journal article" date="2010" name="Nature">
        <title>The Ectocarpus genome and the independent evolution of multicellularity in brown algae.</title>
        <authorList>
            <person name="Cock J.M."/>
            <person name="Sterck L."/>
            <person name="Rouze P."/>
            <person name="Scornet D."/>
            <person name="Allen A.E."/>
            <person name="Amoutzias G."/>
            <person name="Anthouard V."/>
            <person name="Artiguenave F."/>
            <person name="Aury J.M."/>
            <person name="Badger J.H."/>
            <person name="Beszteri B."/>
            <person name="Billiau K."/>
            <person name="Bonnet E."/>
            <person name="Bothwell J.H."/>
            <person name="Bowler C."/>
            <person name="Boyen C."/>
            <person name="Brownlee C."/>
            <person name="Carrano C.J."/>
            <person name="Charrier B."/>
            <person name="Cho G.Y."/>
            <person name="Coelho S.M."/>
            <person name="Collen J."/>
            <person name="Corre E."/>
            <person name="Da Silva C."/>
            <person name="Delage L."/>
            <person name="Delaroque N."/>
            <person name="Dittami S.M."/>
            <person name="Doulbeau S."/>
            <person name="Elias M."/>
            <person name="Farnham G."/>
            <person name="Gachon C.M."/>
            <person name="Gschloessl B."/>
            <person name="Heesch S."/>
            <person name="Jabbari K."/>
            <person name="Jubin C."/>
            <person name="Kawai H."/>
            <person name="Kimura K."/>
            <person name="Kloareg B."/>
            <person name="Kupper F.C."/>
            <person name="Lang D."/>
            <person name="Le Bail A."/>
            <person name="Leblanc C."/>
            <person name="Lerouge P."/>
            <person name="Lohr M."/>
            <person name="Lopez P.J."/>
            <person name="Martens C."/>
            <person name="Maumus F."/>
            <person name="Michel G."/>
            <person name="Miranda-Saavedra D."/>
            <person name="Morales J."/>
            <person name="Moreau H."/>
            <person name="Motomura T."/>
            <person name="Nagasato C."/>
            <person name="Napoli C.A."/>
            <person name="Nelson D.R."/>
            <person name="Nyvall-Collen P."/>
            <person name="Peters A.F."/>
            <person name="Pommier C."/>
            <person name="Potin P."/>
            <person name="Poulain J."/>
            <person name="Quesneville H."/>
            <person name="Read B."/>
            <person name="Rensing S.A."/>
            <person name="Ritter A."/>
            <person name="Rousvoal S."/>
            <person name="Samanta M."/>
            <person name="Samson G."/>
            <person name="Schroeder D.C."/>
            <person name="Segurens B."/>
            <person name="Strittmatter M."/>
            <person name="Tonon T."/>
            <person name="Tregear J.W."/>
            <person name="Valentin K."/>
            <person name="von Dassow P."/>
            <person name="Yamagishi T."/>
            <person name="Van de Peer Y."/>
            <person name="Wincker P."/>
        </authorList>
    </citation>
    <scope>NUCLEOTIDE SEQUENCE [LARGE SCALE GENOMIC DNA]</scope>
    <source>
        <strain evidence="4">Ec32 / CCAP1310/4</strain>
    </source>
</reference>
<feature type="region of interest" description="Disordered" evidence="2">
    <location>
        <begin position="1"/>
        <end position="78"/>
    </location>
</feature>
<feature type="compositionally biased region" description="Low complexity" evidence="2">
    <location>
        <begin position="370"/>
        <end position="394"/>
    </location>
</feature>
<dbReference type="eggNOG" id="KOG1981">
    <property type="taxonomic scope" value="Eukaryota"/>
</dbReference>
<name>D8LIV9_ECTSI</name>
<evidence type="ECO:0000256" key="1">
    <source>
        <dbReference type="ARBA" id="ARBA00010954"/>
    </source>
</evidence>
<dbReference type="GO" id="GO:0007165">
    <property type="term" value="P:signal transduction"/>
    <property type="evidence" value="ECO:0007669"/>
    <property type="project" value="TreeGrafter"/>
</dbReference>
<feature type="compositionally biased region" description="Low complexity" evidence="2">
    <location>
        <begin position="1"/>
        <end position="10"/>
    </location>
</feature>
<dbReference type="InParanoid" id="D8LIV9"/>
<feature type="region of interest" description="Disordered" evidence="2">
    <location>
        <begin position="365"/>
        <end position="398"/>
    </location>
</feature>
<evidence type="ECO:0000313" key="4">
    <source>
        <dbReference type="Proteomes" id="UP000002630"/>
    </source>
</evidence>
<dbReference type="PANTHER" id="PTHR12832">
    <property type="entry name" value="TESTIS-SPECIFIC PROTEIN PBS13 T-COMPLEX 11"/>
    <property type="match status" value="1"/>
</dbReference>
<evidence type="ECO:0000313" key="3">
    <source>
        <dbReference type="EMBL" id="CBN76843.1"/>
    </source>
</evidence>
<organism evidence="3 4">
    <name type="scientific">Ectocarpus siliculosus</name>
    <name type="common">Brown alga</name>
    <name type="synonym">Conferva siliculosa</name>
    <dbReference type="NCBI Taxonomy" id="2880"/>
    <lineage>
        <taxon>Eukaryota</taxon>
        <taxon>Sar</taxon>
        <taxon>Stramenopiles</taxon>
        <taxon>Ochrophyta</taxon>
        <taxon>PX clade</taxon>
        <taxon>Phaeophyceae</taxon>
        <taxon>Ectocarpales</taxon>
        <taxon>Ectocarpaceae</taxon>
        <taxon>Ectocarpus</taxon>
    </lineage>
</organism>
<sequence length="912" mass="96913">MEEAKAAAAAPETNQEDETQEESASNVLRRLSSPIFGAAGFNSDSEDNDHGDGDFNNTNESRGDGDGSDDEEETERKEGAAELVQRWWRECRRASKRTRAVVAARPAFVRIQQLFDKLDAGQMSFERTGLALQNPDIQRAVTKALSAVPRDDALLAMPKASRSTRAVLSSLMIVYHPGEVLTAEGDDEESGDAEPTPVEGVAAKKKLDPVAAALRNASALLLASIKAVTAALGPVVSGEKGARKDAQRVAAQVVQPYARAYAMRLAAVAQGDERVAEMVKGQLGQYRGGDYRLPDGRLGRLLGNEQLAHEILVNADFQIPAIEEDDPRNSTASSSSSPEEELARRFKDVMRRIFWDRFTQSLLPPPNPIPAAATSASSADAPAGAASHTATAAAEGEDGAEAVVHVTGLPPLRAGSKVHARYGSERGSYYAATVVAVGSSSDAACGVGGGQVGGERGGVFVDVRYDEDGMVERGVPVSRLKKLDDPPDFGPLLALLGEVREELVSLTPNNSVLVGEVRAVLSQERLAEMLRDKTLDARQVQRLVGFIAGRILNLQAPVRSDGARAWLKGFDASMEAAIASGDPLAIIPLLPRVFEFVFAQMEEIKRDTANAHIRLVAPYLARHGAPYERAKFEARLSRGDVSLERTKAWLSSAVQGFLGGDAGEGGTGDEGERARRAKGLRDGREELHKAVLQEAFTGLLRSTVRLDRPDAAAAAAGGVLPETLAGDGGRLAAARDDVDRVTLVATLCVLVRQVLARLRIGCPAPAMAALQAKTSGLLKQQGVLLPQIVEECVATSRRLASSASKEGGGAAESPPGLPPAEEEGLRSLLMSSADPNNEVFRVFFKRVLLSLKGMVAGGDAADVCVRNGMQSFGEELRPVGARLHRLFAHNVKVFAGHYGPIVTEAAKAYAPS</sequence>
<dbReference type="PANTHER" id="PTHR12832:SF11">
    <property type="entry name" value="LD23868P"/>
    <property type="match status" value="1"/>
</dbReference>
<dbReference type="AlphaFoldDB" id="D8LIV9"/>
<feature type="region of interest" description="Disordered" evidence="2">
    <location>
        <begin position="660"/>
        <end position="680"/>
    </location>
</feature>